<dbReference type="EMBL" id="HBFX01002792">
    <property type="protein sequence ID" value="CAD8947202.1"/>
    <property type="molecule type" value="Transcribed_RNA"/>
</dbReference>
<sequence>MDAARVLGTLRAHCDRLECELKELDADVEEAKAMVMRHGQDLEEPLLFLQRLRATKAAKLHETEQSLFHLASSYDKGAALLNEMQPAGPKRHVAPWSTLKTSTPEGKVTCVTTTSPILQYVNRPLQ</sequence>
<protein>
    <submittedName>
        <fullName evidence="2">Uncharacterized protein</fullName>
    </submittedName>
</protein>
<gene>
    <name evidence="2" type="ORF">HAND00432_LOCUS1720</name>
</gene>
<keyword evidence="1" id="KW-0175">Coiled coil</keyword>
<evidence type="ECO:0000256" key="1">
    <source>
        <dbReference type="SAM" id="Coils"/>
    </source>
</evidence>
<proteinExistence type="predicted"/>
<dbReference type="AlphaFoldDB" id="A0A7S1DFM4"/>
<accession>A0A7S1DFM4</accession>
<organism evidence="2">
    <name type="scientific">Hemiselmis andersenii</name>
    <name type="common">Cryptophyte alga</name>
    <dbReference type="NCBI Taxonomy" id="464988"/>
    <lineage>
        <taxon>Eukaryota</taxon>
        <taxon>Cryptophyceae</taxon>
        <taxon>Cryptomonadales</taxon>
        <taxon>Hemiselmidaceae</taxon>
        <taxon>Hemiselmis</taxon>
    </lineage>
</organism>
<evidence type="ECO:0000313" key="2">
    <source>
        <dbReference type="EMBL" id="CAD8947202.1"/>
    </source>
</evidence>
<name>A0A7S1DFM4_HEMAN</name>
<reference evidence="2" key="1">
    <citation type="submission" date="2021-01" db="EMBL/GenBank/DDBJ databases">
        <authorList>
            <person name="Corre E."/>
            <person name="Pelletier E."/>
            <person name="Niang G."/>
            <person name="Scheremetjew M."/>
            <person name="Finn R."/>
            <person name="Kale V."/>
            <person name="Holt S."/>
            <person name="Cochrane G."/>
            <person name="Meng A."/>
            <person name="Brown T."/>
            <person name="Cohen L."/>
        </authorList>
    </citation>
    <scope>NUCLEOTIDE SEQUENCE</scope>
    <source>
        <strain evidence="2">CCMP644</strain>
    </source>
</reference>
<feature type="coiled-coil region" evidence="1">
    <location>
        <begin position="7"/>
        <end position="41"/>
    </location>
</feature>